<sequence length="398" mass="45302">MYCPHCRRQDDDLSDSCDSDEDKRSSCLRHQCSQSNESKTKPCLVQRSSFDNDSHELVPALKTEKKSKSMETSNNSDETCRVTAAVNKGGARGVTIVMSNTHFYIDLDDINRYPDTMLAKMFGTGLEHNMTRPNERGEFDIGSDFSAAACRAVLSFYKTAKIQIPPGVNVHDVRDAADFLLIPFNIETVKSHNLRDLLHELSNDGARKQFEQFVDDELLPQMVLSADRGDRECHLVILTGEEIIDWDDEYPPQMGEEYTQVIKSASMYRFFKYVENRDVAKSVLKDRRLKKVRLGIEGYPTYKEKIKRRPDGRFEVIYNYAQRPFIHMSWEKEEARSRHVDFQCVKSKSITNLADAVAEPDIAANDVVPPQPSEPYPGSLLLQDGADNVQEPEGEQNA</sequence>
<organism evidence="5 6">
    <name type="scientific">Dimorphilus gyrociliatus</name>
    <dbReference type="NCBI Taxonomy" id="2664684"/>
    <lineage>
        <taxon>Eukaryota</taxon>
        <taxon>Metazoa</taxon>
        <taxon>Spiralia</taxon>
        <taxon>Lophotrochozoa</taxon>
        <taxon>Annelida</taxon>
        <taxon>Polychaeta</taxon>
        <taxon>Polychaeta incertae sedis</taxon>
        <taxon>Dinophilidae</taxon>
        <taxon>Dimorphilus</taxon>
    </lineage>
</organism>
<keyword evidence="6" id="KW-1185">Reference proteome</keyword>
<feature type="domain" description="BTBD10/KCTD20 BTB/POZ" evidence="4">
    <location>
        <begin position="94"/>
        <end position="198"/>
    </location>
</feature>
<accession>A0A7I8VRZ6</accession>
<dbReference type="EMBL" id="CAJFCJ010000009">
    <property type="protein sequence ID" value="CAD5119069.1"/>
    <property type="molecule type" value="Genomic_DNA"/>
</dbReference>
<evidence type="ECO:0000256" key="1">
    <source>
        <dbReference type="ARBA" id="ARBA00004496"/>
    </source>
</evidence>
<dbReference type="OrthoDB" id="10034757at2759"/>
<gene>
    <name evidence="5" type="ORF">DGYR_LOCUS7358</name>
</gene>
<dbReference type="Gene3D" id="3.30.710.10">
    <property type="entry name" value="Potassium Channel Kv1.1, Chain A"/>
    <property type="match status" value="1"/>
</dbReference>
<dbReference type="InterPro" id="IPR039885">
    <property type="entry name" value="BTBD10/KCTD20_BTB/POZ"/>
</dbReference>
<dbReference type="PANTHER" id="PTHR21637:SF0">
    <property type="entry name" value="AT10158P"/>
    <property type="match status" value="1"/>
</dbReference>
<dbReference type="GO" id="GO:0042327">
    <property type="term" value="P:positive regulation of phosphorylation"/>
    <property type="evidence" value="ECO:0007669"/>
    <property type="project" value="TreeGrafter"/>
</dbReference>
<dbReference type="InterPro" id="IPR011333">
    <property type="entry name" value="SKP1/BTB/POZ_sf"/>
</dbReference>
<comment type="caution">
    <text evidence="5">The sequence shown here is derived from an EMBL/GenBank/DDBJ whole genome shotgun (WGS) entry which is preliminary data.</text>
</comment>
<keyword evidence="2" id="KW-0963">Cytoplasm</keyword>
<dbReference type="GO" id="GO:0005737">
    <property type="term" value="C:cytoplasm"/>
    <property type="evidence" value="ECO:0007669"/>
    <property type="project" value="UniProtKB-SubCell"/>
</dbReference>
<evidence type="ECO:0000256" key="2">
    <source>
        <dbReference type="ARBA" id="ARBA00022490"/>
    </source>
</evidence>
<feature type="region of interest" description="Disordered" evidence="3">
    <location>
        <begin position="1"/>
        <end position="23"/>
    </location>
</feature>
<evidence type="ECO:0000256" key="3">
    <source>
        <dbReference type="SAM" id="MobiDB-lite"/>
    </source>
</evidence>
<dbReference type="Proteomes" id="UP000549394">
    <property type="component" value="Unassembled WGS sequence"/>
</dbReference>
<dbReference type="AlphaFoldDB" id="A0A7I8VRZ6"/>
<dbReference type="SUPFAM" id="SSF54695">
    <property type="entry name" value="POZ domain"/>
    <property type="match status" value="1"/>
</dbReference>
<dbReference type="InterPro" id="IPR039886">
    <property type="entry name" value="BTBD10/KCTD20"/>
</dbReference>
<evidence type="ECO:0000259" key="4">
    <source>
        <dbReference type="Pfam" id="PF16017"/>
    </source>
</evidence>
<reference evidence="5 6" key="1">
    <citation type="submission" date="2020-08" db="EMBL/GenBank/DDBJ databases">
        <authorList>
            <person name="Hejnol A."/>
        </authorList>
    </citation>
    <scope>NUCLEOTIDE SEQUENCE [LARGE SCALE GENOMIC DNA]</scope>
</reference>
<dbReference type="Pfam" id="PF16017">
    <property type="entry name" value="BTB_3"/>
    <property type="match status" value="1"/>
</dbReference>
<comment type="subcellular location">
    <subcellularLocation>
        <location evidence="1">Cytoplasm</location>
    </subcellularLocation>
</comment>
<evidence type="ECO:0000313" key="5">
    <source>
        <dbReference type="EMBL" id="CAD5119069.1"/>
    </source>
</evidence>
<protein>
    <recommendedName>
        <fullName evidence="4">BTBD10/KCTD20 BTB/POZ domain-containing protein</fullName>
    </recommendedName>
</protein>
<name>A0A7I8VRZ6_9ANNE</name>
<feature type="region of interest" description="Disordered" evidence="3">
    <location>
        <begin position="363"/>
        <end position="398"/>
    </location>
</feature>
<proteinExistence type="predicted"/>
<dbReference type="PANTHER" id="PTHR21637">
    <property type="entry name" value="BTB/POZ DOMAIN-CONTAINING PROTEIN 10-RELATED"/>
    <property type="match status" value="1"/>
</dbReference>
<evidence type="ECO:0000313" key="6">
    <source>
        <dbReference type="Proteomes" id="UP000549394"/>
    </source>
</evidence>